<dbReference type="PROSITE" id="PS50222">
    <property type="entry name" value="EF_HAND_2"/>
    <property type="match status" value="4"/>
</dbReference>
<comment type="caution">
    <text evidence="3">The sequence shown here is derived from an EMBL/GenBank/DDBJ whole genome shotgun (WGS) entry which is preliminary data.</text>
</comment>
<accession>A0ABD0S2Z5</accession>
<evidence type="ECO:0000313" key="5">
    <source>
        <dbReference type="Proteomes" id="UP001549920"/>
    </source>
</evidence>
<dbReference type="InterPro" id="IPR011992">
    <property type="entry name" value="EF-hand-dom_pair"/>
</dbReference>
<dbReference type="EMBL" id="JBEUOH010000031">
    <property type="protein sequence ID" value="KAL0852826.1"/>
    <property type="molecule type" value="Genomic_DNA"/>
</dbReference>
<feature type="domain" description="EF-hand" evidence="2">
    <location>
        <begin position="82"/>
        <end position="117"/>
    </location>
</feature>
<dbReference type="AlphaFoldDB" id="A0ABD0S2Z5"/>
<reference evidence="5 6" key="1">
    <citation type="submission" date="2024-06" db="EMBL/GenBank/DDBJ databases">
        <title>A chromosome-level genome assembly of beet webworm, Loxostege sticticalis.</title>
        <authorList>
            <person name="Zhang Y."/>
        </authorList>
    </citation>
    <scope>NUCLEOTIDE SEQUENCE [LARGE SCALE GENOMIC DNA]</scope>
    <source>
        <strain evidence="4">AQ026</strain>
        <strain evidence="3">AQ028</strain>
        <tissue evidence="3">Male pupae</tissue>
        <tissue evidence="4">Whole body</tissue>
    </source>
</reference>
<dbReference type="InterPro" id="IPR050230">
    <property type="entry name" value="CALM/Myosin/TropC-like"/>
</dbReference>
<dbReference type="EMBL" id="JBEDNZ010000031">
    <property type="protein sequence ID" value="KAL0808450.1"/>
    <property type="molecule type" value="Genomic_DNA"/>
</dbReference>
<feature type="domain" description="EF-hand" evidence="2">
    <location>
        <begin position="46"/>
        <end position="81"/>
    </location>
</feature>
<sequence>MDDHFIDFSDFSPTTDFSVSDTKKVEELRKPPEFNEVHAKFTFTDEQANDLREAFNLLDYTGEGKIKAEDFRVAIKALGYEPTKEELQQMVHGVDKGDTGKLSFENFETAIMRKIMSLDSDGDIMKSFRLFDMDDAGFINFENVKKVTQILGTYLSDEEIEEMIDDADKDFDGLISVSEFMKMIKNSVHIVTP</sequence>
<protein>
    <recommendedName>
        <fullName evidence="2">EF-hand domain-containing protein</fullName>
    </recommendedName>
</protein>
<dbReference type="SMART" id="SM00054">
    <property type="entry name" value="EFh"/>
    <property type="match status" value="4"/>
</dbReference>
<keyword evidence="1" id="KW-0677">Repeat</keyword>
<feature type="domain" description="EF-hand" evidence="2">
    <location>
        <begin position="119"/>
        <end position="154"/>
    </location>
</feature>
<evidence type="ECO:0000256" key="1">
    <source>
        <dbReference type="ARBA" id="ARBA00022737"/>
    </source>
</evidence>
<dbReference type="PANTHER" id="PTHR23048:SF0">
    <property type="entry name" value="CALMODULIN LIKE 3"/>
    <property type="match status" value="1"/>
</dbReference>
<organism evidence="3 6">
    <name type="scientific">Loxostege sticticalis</name>
    <name type="common">Beet webworm moth</name>
    <dbReference type="NCBI Taxonomy" id="481309"/>
    <lineage>
        <taxon>Eukaryota</taxon>
        <taxon>Metazoa</taxon>
        <taxon>Ecdysozoa</taxon>
        <taxon>Arthropoda</taxon>
        <taxon>Hexapoda</taxon>
        <taxon>Insecta</taxon>
        <taxon>Pterygota</taxon>
        <taxon>Neoptera</taxon>
        <taxon>Endopterygota</taxon>
        <taxon>Lepidoptera</taxon>
        <taxon>Glossata</taxon>
        <taxon>Ditrysia</taxon>
        <taxon>Pyraloidea</taxon>
        <taxon>Crambidae</taxon>
        <taxon>Pyraustinae</taxon>
        <taxon>Loxostege</taxon>
    </lineage>
</organism>
<dbReference type="Gene3D" id="1.10.238.10">
    <property type="entry name" value="EF-hand"/>
    <property type="match status" value="2"/>
</dbReference>
<dbReference type="PANTHER" id="PTHR23048">
    <property type="entry name" value="MYOSIN LIGHT CHAIN 1, 3"/>
    <property type="match status" value="1"/>
</dbReference>
<evidence type="ECO:0000313" key="6">
    <source>
        <dbReference type="Proteomes" id="UP001549921"/>
    </source>
</evidence>
<gene>
    <name evidence="4" type="ORF">ABMA27_012629</name>
    <name evidence="3" type="ORF">ABMA28_012908</name>
</gene>
<dbReference type="Proteomes" id="UP001549921">
    <property type="component" value="Unassembled WGS sequence"/>
</dbReference>
<keyword evidence="5" id="KW-1185">Reference proteome</keyword>
<evidence type="ECO:0000259" key="2">
    <source>
        <dbReference type="PROSITE" id="PS50222"/>
    </source>
</evidence>
<proteinExistence type="predicted"/>
<dbReference type="Pfam" id="PF13499">
    <property type="entry name" value="EF-hand_7"/>
    <property type="match status" value="2"/>
</dbReference>
<evidence type="ECO:0000313" key="3">
    <source>
        <dbReference type="EMBL" id="KAL0808450.1"/>
    </source>
</evidence>
<name>A0ABD0S2Z5_LOXSC</name>
<dbReference type="Proteomes" id="UP001549920">
    <property type="component" value="Unassembled WGS sequence"/>
</dbReference>
<evidence type="ECO:0000313" key="4">
    <source>
        <dbReference type="EMBL" id="KAL0852826.1"/>
    </source>
</evidence>
<dbReference type="InterPro" id="IPR002048">
    <property type="entry name" value="EF_hand_dom"/>
</dbReference>
<dbReference type="CDD" id="cd00051">
    <property type="entry name" value="EFh"/>
    <property type="match status" value="2"/>
</dbReference>
<dbReference type="FunFam" id="1.10.238.10:FF:000001">
    <property type="entry name" value="Calmodulin 1"/>
    <property type="match status" value="1"/>
</dbReference>
<feature type="domain" description="EF-hand" evidence="2">
    <location>
        <begin position="155"/>
        <end position="190"/>
    </location>
</feature>
<dbReference type="SUPFAM" id="SSF47473">
    <property type="entry name" value="EF-hand"/>
    <property type="match status" value="1"/>
</dbReference>